<keyword evidence="6" id="KW-0627">Porphyrin biosynthesis</keyword>
<comment type="caution">
    <text evidence="11">The sequence shown here is derived from an EMBL/GenBank/DDBJ whole genome shotgun (WGS) entry which is preliminary data.</text>
</comment>
<keyword evidence="4 8" id="KW-0808">Transferase</keyword>
<evidence type="ECO:0000259" key="10">
    <source>
        <dbReference type="Pfam" id="PF02602"/>
    </source>
</evidence>
<evidence type="ECO:0000256" key="7">
    <source>
        <dbReference type="ARBA" id="ARBA00025705"/>
    </source>
</evidence>
<dbReference type="NCBIfam" id="TIGR01469">
    <property type="entry name" value="cobA_cysG_Cterm"/>
    <property type="match status" value="1"/>
</dbReference>
<comment type="pathway">
    <text evidence="7">Porphyrin-containing compound metabolism; siroheme biosynthesis; precorrin-2 from uroporphyrinogen III: step 1/1.</text>
</comment>
<protein>
    <recommendedName>
        <fullName evidence="2">uroporphyrinogen-III C-methyltransferase</fullName>
        <ecNumber evidence="2">2.1.1.107</ecNumber>
    </recommendedName>
</protein>
<name>A0ABS1HIS1_9BACT</name>
<dbReference type="InterPro" id="IPR036108">
    <property type="entry name" value="4pyrrol_syn_uPrphyn_synt_sf"/>
</dbReference>
<dbReference type="InterPro" id="IPR014776">
    <property type="entry name" value="4pyrrole_Mease_sub2"/>
</dbReference>
<accession>A0ABS1HIS1</accession>
<evidence type="ECO:0000313" key="11">
    <source>
        <dbReference type="EMBL" id="MBK3517198.1"/>
    </source>
</evidence>
<dbReference type="GO" id="GO:0004851">
    <property type="term" value="F:uroporphyrin-III C-methyltransferase activity"/>
    <property type="evidence" value="ECO:0007669"/>
    <property type="project" value="UniProtKB-EC"/>
</dbReference>
<dbReference type="Pfam" id="PF02602">
    <property type="entry name" value="HEM4"/>
    <property type="match status" value="1"/>
</dbReference>
<dbReference type="SUPFAM" id="SSF53790">
    <property type="entry name" value="Tetrapyrrole methylase"/>
    <property type="match status" value="1"/>
</dbReference>
<dbReference type="PROSITE" id="PS00840">
    <property type="entry name" value="SUMT_2"/>
    <property type="match status" value="1"/>
</dbReference>
<dbReference type="InterPro" id="IPR050161">
    <property type="entry name" value="Siro_Cobalamin_biosynth"/>
</dbReference>
<evidence type="ECO:0000313" key="12">
    <source>
        <dbReference type="Proteomes" id="UP000605676"/>
    </source>
</evidence>
<evidence type="ECO:0000259" key="9">
    <source>
        <dbReference type="Pfam" id="PF00590"/>
    </source>
</evidence>
<sequence>MMKIHIRTFVNDFNGLYQTIEKALPVHTDFTWSYQKNATKLTTGQLIELLMQAVDLVLIPVSEVQYINANELNVVALLDNQNDTSNPLALIAVNNQVIQKIDDLQFDIRKQYGRVYIVGFGPGSPDLLTIRAQRLIEEADVVYYDDLLDDTYLKSYNAELVYVGKRKGKHSAKQQEINERLYKSALNGKKVLRLKGGDPLVFGRGAEEYHYLSQRFVDVCIVPGVTSALAAAAEAVIPLTSRGVSASVAFTLGHDAVYNKLPKADTLVFYMGASQQRNWANRLMQEGWAPQTPVACVQNASLKNQKCLRYTLAELVNSHEVLPAPALIIVGQTVKQYVAGRPQRWLYTGSDLSYFKEEGEVVHNPMVKIQKIPLERSQVELVKNIRAFNRIVFVTPHAVHEFFNALFECELDARILSDVEIDSIGESTSKALKQYGLLIPASSATNSINGLVDCLKNEQIVDEDILLPCSSDGLSILPDALRQMGNRPYEFKLYDSVLPDNAVRHNLDDFTGIVFSSPKAVRHFFQLHNCLPKGIQVKVRGVYTKMVLEKYISKSEMPVVVLSTENLSEFDT</sequence>
<evidence type="ECO:0000256" key="1">
    <source>
        <dbReference type="ARBA" id="ARBA00005879"/>
    </source>
</evidence>
<dbReference type="InterPro" id="IPR006366">
    <property type="entry name" value="CobA/CysG_C"/>
</dbReference>
<dbReference type="RefSeq" id="WP_200464422.1">
    <property type="nucleotide sequence ID" value="NZ_JAENRR010000013.1"/>
</dbReference>
<dbReference type="EC" id="2.1.1.107" evidence="2"/>
<gene>
    <name evidence="11" type="primary">cobA</name>
    <name evidence="11" type="ORF">JIV24_07565</name>
</gene>
<proteinExistence type="inferred from homology"/>
<dbReference type="CDD" id="cd11642">
    <property type="entry name" value="SUMT"/>
    <property type="match status" value="1"/>
</dbReference>
<evidence type="ECO:0000256" key="5">
    <source>
        <dbReference type="ARBA" id="ARBA00022691"/>
    </source>
</evidence>
<comment type="similarity">
    <text evidence="1 8">Belongs to the precorrin methyltransferase family.</text>
</comment>
<evidence type="ECO:0000256" key="2">
    <source>
        <dbReference type="ARBA" id="ARBA00012162"/>
    </source>
</evidence>
<evidence type="ECO:0000256" key="8">
    <source>
        <dbReference type="RuleBase" id="RU003960"/>
    </source>
</evidence>
<feature type="domain" description="Tetrapyrrole methylase" evidence="9">
    <location>
        <begin position="114"/>
        <end position="315"/>
    </location>
</feature>
<keyword evidence="3 8" id="KW-0489">Methyltransferase</keyword>
<dbReference type="Gene3D" id="3.40.1010.10">
    <property type="entry name" value="Cobalt-precorrin-4 Transmethylase, Domain 1"/>
    <property type="match status" value="1"/>
</dbReference>
<evidence type="ECO:0000256" key="3">
    <source>
        <dbReference type="ARBA" id="ARBA00022603"/>
    </source>
</evidence>
<organism evidence="11 12">
    <name type="scientific">Carboxylicivirga marina</name>
    <dbReference type="NCBI Taxonomy" id="2800988"/>
    <lineage>
        <taxon>Bacteria</taxon>
        <taxon>Pseudomonadati</taxon>
        <taxon>Bacteroidota</taxon>
        <taxon>Bacteroidia</taxon>
        <taxon>Marinilabiliales</taxon>
        <taxon>Marinilabiliaceae</taxon>
        <taxon>Carboxylicivirga</taxon>
    </lineage>
</organism>
<dbReference type="InterPro" id="IPR035996">
    <property type="entry name" value="4pyrrol_Methylase_sf"/>
</dbReference>
<dbReference type="Gene3D" id="3.40.50.10090">
    <property type="match status" value="2"/>
</dbReference>
<dbReference type="PANTHER" id="PTHR45790:SF3">
    <property type="entry name" value="S-ADENOSYL-L-METHIONINE-DEPENDENT UROPORPHYRINOGEN III METHYLTRANSFERASE, CHLOROPLASTIC"/>
    <property type="match status" value="1"/>
</dbReference>
<dbReference type="InterPro" id="IPR000878">
    <property type="entry name" value="4pyrrol_Mease"/>
</dbReference>
<dbReference type="EMBL" id="JAENRR010000013">
    <property type="protein sequence ID" value="MBK3517198.1"/>
    <property type="molecule type" value="Genomic_DNA"/>
</dbReference>
<dbReference type="SUPFAM" id="SSF69618">
    <property type="entry name" value="HemD-like"/>
    <property type="match status" value="1"/>
</dbReference>
<evidence type="ECO:0000256" key="6">
    <source>
        <dbReference type="ARBA" id="ARBA00023244"/>
    </source>
</evidence>
<reference evidence="11 12" key="1">
    <citation type="submission" date="2021-01" db="EMBL/GenBank/DDBJ databases">
        <title>Carboxyliciviraga sp.nov., isolated from coastal sediments.</title>
        <authorList>
            <person name="Lu D."/>
            <person name="Zhang T."/>
        </authorList>
    </citation>
    <scope>NUCLEOTIDE SEQUENCE [LARGE SCALE GENOMIC DNA]</scope>
    <source>
        <strain evidence="11 12">N1Y132</strain>
    </source>
</reference>
<feature type="domain" description="Tetrapyrrole biosynthesis uroporphyrinogen III synthase" evidence="10">
    <location>
        <begin position="359"/>
        <end position="541"/>
    </location>
</feature>
<dbReference type="PANTHER" id="PTHR45790">
    <property type="entry name" value="SIROHEME SYNTHASE-RELATED"/>
    <property type="match status" value="1"/>
</dbReference>
<dbReference type="InterPro" id="IPR003043">
    <property type="entry name" value="Uropor_MeTrfase_CS"/>
</dbReference>
<dbReference type="Pfam" id="PF00590">
    <property type="entry name" value="TP_methylase"/>
    <property type="match status" value="1"/>
</dbReference>
<dbReference type="CDD" id="cd06578">
    <property type="entry name" value="HemD"/>
    <property type="match status" value="1"/>
</dbReference>
<dbReference type="GO" id="GO:0032259">
    <property type="term" value="P:methylation"/>
    <property type="evidence" value="ECO:0007669"/>
    <property type="project" value="UniProtKB-KW"/>
</dbReference>
<dbReference type="Proteomes" id="UP000605676">
    <property type="component" value="Unassembled WGS sequence"/>
</dbReference>
<dbReference type="Gene3D" id="3.30.950.10">
    <property type="entry name" value="Methyltransferase, Cobalt-precorrin-4 Transmethylase, Domain 2"/>
    <property type="match status" value="1"/>
</dbReference>
<dbReference type="InterPro" id="IPR014777">
    <property type="entry name" value="4pyrrole_Mease_sub1"/>
</dbReference>
<dbReference type="InterPro" id="IPR003754">
    <property type="entry name" value="4pyrrol_synth_uPrphyn_synth"/>
</dbReference>
<keyword evidence="5" id="KW-0949">S-adenosyl-L-methionine</keyword>
<dbReference type="NCBIfam" id="NF004790">
    <property type="entry name" value="PRK06136.1"/>
    <property type="match status" value="1"/>
</dbReference>
<keyword evidence="12" id="KW-1185">Reference proteome</keyword>
<evidence type="ECO:0000256" key="4">
    <source>
        <dbReference type="ARBA" id="ARBA00022679"/>
    </source>
</evidence>